<dbReference type="Proteomes" id="UP000252086">
    <property type="component" value="Unassembled WGS sequence"/>
</dbReference>
<organism evidence="3 4">
    <name type="scientific">Marinomonas aquiplantarum</name>
    <dbReference type="NCBI Taxonomy" id="491951"/>
    <lineage>
        <taxon>Bacteria</taxon>
        <taxon>Pseudomonadati</taxon>
        <taxon>Pseudomonadota</taxon>
        <taxon>Gammaproteobacteria</taxon>
        <taxon>Oceanospirillales</taxon>
        <taxon>Oceanospirillaceae</taxon>
        <taxon>Marinomonas</taxon>
    </lineage>
</organism>
<proteinExistence type="predicted"/>
<dbReference type="RefSeq" id="WP_147084184.1">
    <property type="nucleotide sequence ID" value="NZ_QNRF01000003.1"/>
</dbReference>
<name>A0A366D488_9GAMM</name>
<evidence type="ECO:0000259" key="2">
    <source>
        <dbReference type="PROSITE" id="PS51123"/>
    </source>
</evidence>
<dbReference type="InterPro" id="IPR006665">
    <property type="entry name" value="OmpA-like"/>
</dbReference>
<evidence type="ECO:0000313" key="4">
    <source>
        <dbReference type="Proteomes" id="UP000252086"/>
    </source>
</evidence>
<keyword evidence="1" id="KW-0472">Membrane</keyword>
<dbReference type="InterPro" id="IPR036737">
    <property type="entry name" value="OmpA-like_sf"/>
</dbReference>
<dbReference type="Pfam" id="PF00691">
    <property type="entry name" value="OmpA"/>
    <property type="match status" value="1"/>
</dbReference>
<protein>
    <submittedName>
        <fullName evidence="3">Outer membrane protein OmpA-like peptidoglycan-associated protein</fullName>
    </submittedName>
</protein>
<accession>A0A366D488</accession>
<sequence length="588" mass="66137">MNRNTDNEASLGNSEEMLQFRQLILGKDNQLVRDAVEENARDLVADVLTEALHDRQKADGSVSGVLTPLVEKAVENSVNDRKEQFVSYLYPLVGSLVRKSVSAFLAEIIEQTNEMLESSLTYKGLRWRFEARRAGVSYSQYVVQQTFVFRVEQVLLIHRETGLLLKTVIRDKTQTADGDMFSAMLTAINDFVADSFTHQSEGNEQSLDEIKTDDFTLLIKQGPKAVLVAAITGNPPANIGSEFQKTLENIHQIYNDELNNFEGDASVFENTEQQLNSCLIEQQKESDKQESPKKIPWLVIVPLLMALSAFSYWIVKHWQLDNLLEKVLVLDEVSGIVLLDAELCDDKICVKTLRDPAAQETMSWLMSTGFSQTLFRIDERSYQSLDMKLLPEKLQRIHHDFPEIGYNQTELKFFGSISNDRFQELRAALSSMLESATVNNVLSDVQVSPQGVDERLLNQMLFEKNKSEIRDASFLFNMNEKNLVDSNAEAVKDISEKIIYTTALSKKLGQRFLVVIMGASSNDGSDGHNQKLSLERAETVQGALITQGVDPDVLRVAGLGGLGVNDDARRVIFEVIRLEPDNIEKAKN</sequence>
<evidence type="ECO:0000313" key="3">
    <source>
        <dbReference type="EMBL" id="RBO84128.1"/>
    </source>
</evidence>
<dbReference type="GO" id="GO:0016020">
    <property type="term" value="C:membrane"/>
    <property type="evidence" value="ECO:0007669"/>
    <property type="project" value="UniProtKB-UniRule"/>
</dbReference>
<feature type="domain" description="OmpA-like" evidence="2">
    <location>
        <begin position="463"/>
        <end position="579"/>
    </location>
</feature>
<dbReference type="EMBL" id="QNRF01000003">
    <property type="protein sequence ID" value="RBO84128.1"/>
    <property type="molecule type" value="Genomic_DNA"/>
</dbReference>
<dbReference type="AlphaFoldDB" id="A0A366D488"/>
<comment type="caution">
    <text evidence="3">The sequence shown here is derived from an EMBL/GenBank/DDBJ whole genome shotgun (WGS) entry which is preliminary data.</text>
</comment>
<dbReference type="OrthoDB" id="9790048at2"/>
<reference evidence="3 4" key="1">
    <citation type="submission" date="2018-06" db="EMBL/GenBank/DDBJ databases">
        <title>Genomic Encyclopedia of Type Strains, Phase III (KMG-III): the genomes of soil and plant-associated and newly described type strains.</title>
        <authorList>
            <person name="Whitman W."/>
        </authorList>
    </citation>
    <scope>NUCLEOTIDE SEQUENCE [LARGE SCALE GENOMIC DNA]</scope>
    <source>
        <strain evidence="3 4">CECT 7732</strain>
    </source>
</reference>
<keyword evidence="4" id="KW-1185">Reference proteome</keyword>
<dbReference type="PROSITE" id="PS51123">
    <property type="entry name" value="OMPA_2"/>
    <property type="match status" value="1"/>
</dbReference>
<dbReference type="Gene3D" id="3.30.1330.60">
    <property type="entry name" value="OmpA-like domain"/>
    <property type="match status" value="1"/>
</dbReference>
<gene>
    <name evidence="3" type="ORF">DFP76_103402</name>
</gene>
<evidence type="ECO:0000256" key="1">
    <source>
        <dbReference type="PROSITE-ProRule" id="PRU00473"/>
    </source>
</evidence>
<dbReference type="SUPFAM" id="SSF103088">
    <property type="entry name" value="OmpA-like"/>
    <property type="match status" value="1"/>
</dbReference>